<evidence type="ECO:0000313" key="2">
    <source>
        <dbReference type="Proteomes" id="UP000022272"/>
    </source>
</evidence>
<reference evidence="1 2" key="1">
    <citation type="submission" date="2014-02" db="EMBL/GenBank/DDBJ databases">
        <authorList>
            <person name="Sears C."/>
            <person name="Carroll K."/>
            <person name="Sack B.R."/>
            <person name="Qadri F."/>
            <person name="Myers L.L."/>
            <person name="Chung G.-T."/>
            <person name="Escheverria P."/>
            <person name="Fraser C.M."/>
            <person name="Sadzewicz L."/>
            <person name="Shefchek K.A."/>
            <person name="Tallon L."/>
            <person name="Das S.P."/>
            <person name="Daugherty S."/>
            <person name="Mongodin E.F."/>
        </authorList>
    </citation>
    <scope>NUCLEOTIDE SEQUENCE [LARGE SCALE GENOMIC DNA]</scope>
    <source>
        <strain evidence="1 2">2-F-2 #4</strain>
    </source>
</reference>
<evidence type="ECO:0000313" key="1">
    <source>
        <dbReference type="EMBL" id="EXZ42203.1"/>
    </source>
</evidence>
<proteinExistence type="predicted"/>
<protein>
    <submittedName>
        <fullName evidence="1">Uncharacterized protein</fullName>
    </submittedName>
</protein>
<dbReference type="Proteomes" id="UP000022272">
    <property type="component" value="Unassembled WGS sequence"/>
</dbReference>
<gene>
    <name evidence="1" type="ORF">M076_4673</name>
</gene>
<accession>A0A015YDF5</accession>
<sequence>MDYVLPVIFNTARLRRLITNLFYGNQEGIYLMVDSVDSKSNENPA</sequence>
<organism evidence="1 2">
    <name type="scientific">Bacteroides fragilis str. 2-F-2 #4</name>
    <dbReference type="NCBI Taxonomy" id="1339280"/>
    <lineage>
        <taxon>Bacteria</taxon>
        <taxon>Pseudomonadati</taxon>
        <taxon>Bacteroidota</taxon>
        <taxon>Bacteroidia</taxon>
        <taxon>Bacteroidales</taxon>
        <taxon>Bacteroidaceae</taxon>
        <taxon>Bacteroides</taxon>
    </lineage>
</organism>
<dbReference type="EMBL" id="JGDM01000119">
    <property type="protein sequence ID" value="EXZ42203.1"/>
    <property type="molecule type" value="Genomic_DNA"/>
</dbReference>
<dbReference type="AlphaFoldDB" id="A0A015YDF5"/>
<name>A0A015YDF5_BACFG</name>
<comment type="caution">
    <text evidence="1">The sequence shown here is derived from an EMBL/GenBank/DDBJ whole genome shotgun (WGS) entry which is preliminary data.</text>
</comment>
<dbReference type="PATRIC" id="fig|1339280.3.peg.4462"/>